<organism evidence="2 3">
    <name type="scientific">Myxococcus xanthus</name>
    <dbReference type="NCBI Taxonomy" id="34"/>
    <lineage>
        <taxon>Bacteria</taxon>
        <taxon>Pseudomonadati</taxon>
        <taxon>Myxococcota</taxon>
        <taxon>Myxococcia</taxon>
        <taxon>Myxococcales</taxon>
        <taxon>Cystobacterineae</taxon>
        <taxon>Myxococcaceae</taxon>
        <taxon>Myxococcus</taxon>
    </lineage>
</organism>
<dbReference type="RefSeq" id="WP_171439560.1">
    <property type="nucleotide sequence ID" value="NZ_JABFNS010000052.1"/>
</dbReference>
<accession>A0A7Y4MP25</accession>
<dbReference type="Gene3D" id="3.40.50.150">
    <property type="entry name" value="Vaccinia Virus protein VP39"/>
    <property type="match status" value="1"/>
</dbReference>
<keyword evidence="2" id="KW-0808">Transferase</keyword>
<evidence type="ECO:0000313" key="2">
    <source>
        <dbReference type="EMBL" id="NOJ77009.1"/>
    </source>
</evidence>
<dbReference type="SUPFAM" id="SSF53335">
    <property type="entry name" value="S-adenosyl-L-methionine-dependent methyltransferases"/>
    <property type="match status" value="1"/>
</dbReference>
<feature type="domain" description="MnmC-like methyltransferase" evidence="1">
    <location>
        <begin position="140"/>
        <end position="237"/>
    </location>
</feature>
<dbReference type="GO" id="GO:0032259">
    <property type="term" value="P:methylation"/>
    <property type="evidence" value="ECO:0007669"/>
    <property type="project" value="UniProtKB-KW"/>
</dbReference>
<dbReference type="EMBL" id="JABFNT010000004">
    <property type="protein sequence ID" value="NOJ77009.1"/>
    <property type="molecule type" value="Genomic_DNA"/>
</dbReference>
<protein>
    <submittedName>
        <fullName evidence="2">Methyltransferase</fullName>
    </submittedName>
</protein>
<sequence length="287" mass="31342">MSTAPEANPRDGDFELITLRNGARAVRHLGHGEVMHPSVGPWQEALRLYVEQARLADRLRQPGPPLVIHDVGLGAATNAVAALTCARSLGAEQRRLLEVVSFEVDLAPLRLALADAEGFPFLQPFRDAAETLMRDGVWEAEGLRWRLLLGDAVPHLDGTLPVADLVYFDPFSPASNPDMWTEAVLARVRRHCREDGEGALLLTYSAATPTRVTLLLAGFFVGAGVSTGTKGETTVGATRRESLEAPLGERWLERWKRSSSRAPHGGQLTPDIEARVLAHPQWRSATE</sequence>
<dbReference type="AlphaFoldDB" id="A0A7Y4MP25"/>
<comment type="caution">
    <text evidence="2">The sequence shown here is derived from an EMBL/GenBank/DDBJ whole genome shotgun (WGS) entry which is preliminary data.</text>
</comment>
<keyword evidence="2" id="KW-0489">Methyltransferase</keyword>
<reference evidence="2 3" key="1">
    <citation type="submission" date="2020-05" db="EMBL/GenBank/DDBJ databases">
        <authorList>
            <person name="Whitworth D."/>
        </authorList>
    </citation>
    <scope>NUCLEOTIDE SEQUENCE [LARGE SCALE GENOMIC DNA]</scope>
    <source>
        <strain evidence="2 3">AM005</strain>
    </source>
</reference>
<dbReference type="Proteomes" id="UP000533080">
    <property type="component" value="Unassembled WGS sequence"/>
</dbReference>
<dbReference type="PANTHER" id="PTHR39963">
    <property type="entry name" value="SLL0983 PROTEIN"/>
    <property type="match status" value="1"/>
</dbReference>
<gene>
    <name evidence="2" type="ORF">HNV28_01275</name>
</gene>
<evidence type="ECO:0000313" key="3">
    <source>
        <dbReference type="Proteomes" id="UP000533080"/>
    </source>
</evidence>
<dbReference type="GO" id="GO:0008168">
    <property type="term" value="F:methyltransferase activity"/>
    <property type="evidence" value="ECO:0007669"/>
    <property type="project" value="UniProtKB-KW"/>
</dbReference>
<dbReference type="PANTHER" id="PTHR39963:SF1">
    <property type="entry name" value="MNMC-LIKE METHYLTRANSFERASE DOMAIN-CONTAINING PROTEIN"/>
    <property type="match status" value="1"/>
</dbReference>
<dbReference type="Pfam" id="PF05430">
    <property type="entry name" value="Methyltransf_30"/>
    <property type="match status" value="1"/>
</dbReference>
<dbReference type="InterPro" id="IPR029063">
    <property type="entry name" value="SAM-dependent_MTases_sf"/>
</dbReference>
<evidence type="ECO:0000259" key="1">
    <source>
        <dbReference type="Pfam" id="PF05430"/>
    </source>
</evidence>
<dbReference type="InterPro" id="IPR008471">
    <property type="entry name" value="MnmC-like_methylTransf"/>
</dbReference>
<proteinExistence type="predicted"/>
<name>A0A7Y4MP25_MYXXA</name>
<dbReference type="GO" id="GO:0016645">
    <property type="term" value="F:oxidoreductase activity, acting on the CH-NH group of donors"/>
    <property type="evidence" value="ECO:0007669"/>
    <property type="project" value="InterPro"/>
</dbReference>